<keyword evidence="7" id="KW-0472">Membrane</keyword>
<dbReference type="PROSITE" id="PS50011">
    <property type="entry name" value="PROTEIN_KINASE_DOM"/>
    <property type="match status" value="1"/>
</dbReference>
<evidence type="ECO:0000256" key="1">
    <source>
        <dbReference type="ARBA" id="ARBA00022679"/>
    </source>
</evidence>
<evidence type="ECO:0000256" key="2">
    <source>
        <dbReference type="ARBA" id="ARBA00022741"/>
    </source>
</evidence>
<dbReference type="EMBL" id="CP036289">
    <property type="protein sequence ID" value="QDU75394.1"/>
    <property type="molecule type" value="Genomic_DNA"/>
</dbReference>
<feature type="domain" description="Protein kinase" evidence="8">
    <location>
        <begin position="67"/>
        <end position="342"/>
    </location>
</feature>
<evidence type="ECO:0000313" key="9">
    <source>
        <dbReference type="EMBL" id="QDU75394.1"/>
    </source>
</evidence>
<feature type="transmembrane region" description="Helical" evidence="7">
    <location>
        <begin position="378"/>
        <end position="395"/>
    </location>
</feature>
<dbReference type="AlphaFoldDB" id="A0A518C854"/>
<dbReference type="CDD" id="cd14014">
    <property type="entry name" value="STKc_PknB_like"/>
    <property type="match status" value="1"/>
</dbReference>
<dbReference type="InterPro" id="IPR017441">
    <property type="entry name" value="Protein_kinase_ATP_BS"/>
</dbReference>
<keyword evidence="3 9" id="KW-0418">Kinase</keyword>
<reference evidence="10" key="1">
    <citation type="submission" date="2019-02" db="EMBL/GenBank/DDBJ databases">
        <title>Deep-cultivation of Planctomycetes and their phenomic and genomic characterization uncovers novel biology.</title>
        <authorList>
            <person name="Wiegand S."/>
            <person name="Jogler M."/>
            <person name="Boedeker C."/>
            <person name="Pinto D."/>
            <person name="Vollmers J."/>
            <person name="Rivas-Marin E."/>
            <person name="Kohn T."/>
            <person name="Peeters S.H."/>
            <person name="Heuer A."/>
            <person name="Rast P."/>
            <person name="Oberbeckmann S."/>
            <person name="Bunk B."/>
            <person name="Jeske O."/>
            <person name="Meyerdierks A."/>
            <person name="Storesund J.E."/>
            <person name="Kallscheuer N."/>
            <person name="Luecker S."/>
            <person name="Lage O.M."/>
            <person name="Pohl T."/>
            <person name="Merkel B.J."/>
            <person name="Hornburger P."/>
            <person name="Mueller R.-W."/>
            <person name="Bruemmer F."/>
            <person name="Labrenz M."/>
            <person name="Spormann A.M."/>
            <person name="Op den Camp H."/>
            <person name="Overmann J."/>
            <person name="Amann R."/>
            <person name="Jetten M.S.M."/>
            <person name="Mascher T."/>
            <person name="Medema M.H."/>
            <person name="Devos D.P."/>
            <person name="Kaster A.-K."/>
            <person name="Ovreas L."/>
            <person name="Rohde M."/>
            <person name="Galperin M.Y."/>
            <person name="Jogler C."/>
        </authorList>
    </citation>
    <scope>NUCLEOTIDE SEQUENCE [LARGE SCALE GENOMIC DNA]</scope>
    <source>
        <strain evidence="10">Pan97</strain>
    </source>
</reference>
<dbReference type="Pfam" id="PF00069">
    <property type="entry name" value="Pkinase"/>
    <property type="match status" value="1"/>
</dbReference>
<feature type="compositionally biased region" description="Polar residues" evidence="6">
    <location>
        <begin position="44"/>
        <end position="53"/>
    </location>
</feature>
<dbReference type="SUPFAM" id="SSF56112">
    <property type="entry name" value="Protein kinase-like (PK-like)"/>
    <property type="match status" value="1"/>
</dbReference>
<keyword evidence="2 5" id="KW-0547">Nucleotide-binding</keyword>
<dbReference type="Gene3D" id="1.10.510.10">
    <property type="entry name" value="Transferase(Phosphotransferase) domain 1"/>
    <property type="match status" value="1"/>
</dbReference>
<keyword evidence="1 9" id="KW-0808">Transferase</keyword>
<evidence type="ECO:0000313" key="10">
    <source>
        <dbReference type="Proteomes" id="UP000318626"/>
    </source>
</evidence>
<accession>A0A518C854</accession>
<proteinExistence type="predicted"/>
<gene>
    <name evidence="9" type="primary">pknB_3</name>
    <name evidence="9" type="ORF">Pan97_24260</name>
</gene>
<dbReference type="InterPro" id="IPR000719">
    <property type="entry name" value="Prot_kinase_dom"/>
</dbReference>
<dbReference type="EC" id="2.7.11.1" evidence="9"/>
<dbReference type="RefSeq" id="WP_144972732.1">
    <property type="nucleotide sequence ID" value="NZ_CP036289.1"/>
</dbReference>
<keyword evidence="10" id="KW-1185">Reference proteome</keyword>
<dbReference type="InterPro" id="IPR011009">
    <property type="entry name" value="Kinase-like_dom_sf"/>
</dbReference>
<organism evidence="9 10">
    <name type="scientific">Bremerella volcania</name>
    <dbReference type="NCBI Taxonomy" id="2527984"/>
    <lineage>
        <taxon>Bacteria</taxon>
        <taxon>Pseudomonadati</taxon>
        <taxon>Planctomycetota</taxon>
        <taxon>Planctomycetia</taxon>
        <taxon>Pirellulales</taxon>
        <taxon>Pirellulaceae</taxon>
        <taxon>Bremerella</taxon>
    </lineage>
</organism>
<keyword evidence="7" id="KW-0812">Transmembrane</keyword>
<dbReference type="PROSITE" id="PS00107">
    <property type="entry name" value="PROTEIN_KINASE_ATP"/>
    <property type="match status" value="1"/>
</dbReference>
<dbReference type="KEGG" id="bvo:Pan97_24260"/>
<dbReference type="PROSITE" id="PS00108">
    <property type="entry name" value="PROTEIN_KINASE_ST"/>
    <property type="match status" value="1"/>
</dbReference>
<dbReference type="Gene3D" id="3.30.200.20">
    <property type="entry name" value="Phosphorylase Kinase, domain 1"/>
    <property type="match status" value="1"/>
</dbReference>
<feature type="binding site" evidence="5">
    <location>
        <position position="96"/>
    </location>
    <ligand>
        <name>ATP</name>
        <dbReference type="ChEBI" id="CHEBI:30616"/>
    </ligand>
</feature>
<sequence length="478" mass="53333">MTSTAICQTCGTPLSTGAQFSFCPQCLAREAQAQPQVEFEKTTTESASSSHFTPPSAEELNQLLPGIEIIKLIGHGGMGAVYLGRQIVLDRKVAVKILPPVIQLASRLEERFQREAQTLAKLHHPNIVSVFDFGQVEKVCYLVMEYVDGVTLRDMIASRSISPDDALQMIPVICDALQFAHSRGVVHRDIKPENILVDRDGQVKIADFGLAKIMNHDASTASEIDFTKTQQVMGTFKYMAPEQMAKSKSVDHRADIYSLGVVFYELLTGEAPTGWFQPPSKKVAVDVRLDEVVLRTLESEPERRYQQASEIKTAIESLRDSPQAVPSEDNKDSTPMRLHKLLDVTESYYRRLHSVTTILGFSVLPLATFLLYWNVSLWAGHVGLVASIAMIGYSIRIKRHQVYEATYKGHTIRLDNSRMFAERLYLDDGLVRIGGFGSKMEFRFPIKAGEGLGDEVIVWLDAGFSSIRCRIEVESKSS</sequence>
<dbReference type="PANTHER" id="PTHR43289:SF6">
    <property type="entry name" value="SERINE_THREONINE-PROTEIN KINASE NEKL-3"/>
    <property type="match status" value="1"/>
</dbReference>
<dbReference type="GO" id="GO:0005524">
    <property type="term" value="F:ATP binding"/>
    <property type="evidence" value="ECO:0007669"/>
    <property type="project" value="UniProtKB-UniRule"/>
</dbReference>
<dbReference type="Proteomes" id="UP000318626">
    <property type="component" value="Chromosome"/>
</dbReference>
<dbReference type="SMART" id="SM00220">
    <property type="entry name" value="S_TKc"/>
    <property type="match status" value="1"/>
</dbReference>
<evidence type="ECO:0000259" key="8">
    <source>
        <dbReference type="PROSITE" id="PS50011"/>
    </source>
</evidence>
<dbReference type="PANTHER" id="PTHR43289">
    <property type="entry name" value="MITOGEN-ACTIVATED PROTEIN KINASE KINASE KINASE 20-RELATED"/>
    <property type="match status" value="1"/>
</dbReference>
<keyword evidence="4 5" id="KW-0067">ATP-binding</keyword>
<evidence type="ECO:0000256" key="3">
    <source>
        <dbReference type="ARBA" id="ARBA00022777"/>
    </source>
</evidence>
<evidence type="ECO:0000256" key="5">
    <source>
        <dbReference type="PROSITE-ProRule" id="PRU10141"/>
    </source>
</evidence>
<name>A0A518C854_9BACT</name>
<evidence type="ECO:0000256" key="7">
    <source>
        <dbReference type="SAM" id="Phobius"/>
    </source>
</evidence>
<dbReference type="GO" id="GO:0004674">
    <property type="term" value="F:protein serine/threonine kinase activity"/>
    <property type="evidence" value="ECO:0007669"/>
    <property type="project" value="UniProtKB-EC"/>
</dbReference>
<dbReference type="OrthoDB" id="6111975at2"/>
<keyword evidence="7" id="KW-1133">Transmembrane helix</keyword>
<evidence type="ECO:0000256" key="4">
    <source>
        <dbReference type="ARBA" id="ARBA00022840"/>
    </source>
</evidence>
<dbReference type="InterPro" id="IPR008271">
    <property type="entry name" value="Ser/Thr_kinase_AS"/>
</dbReference>
<protein>
    <submittedName>
        <fullName evidence="9">Serine/threonine-protein kinase PknB</fullName>
        <ecNumber evidence="9">2.7.11.1</ecNumber>
    </submittedName>
</protein>
<feature type="region of interest" description="Disordered" evidence="6">
    <location>
        <begin position="37"/>
        <end position="56"/>
    </location>
</feature>
<feature type="transmembrane region" description="Helical" evidence="7">
    <location>
        <begin position="352"/>
        <end position="372"/>
    </location>
</feature>
<evidence type="ECO:0000256" key="6">
    <source>
        <dbReference type="SAM" id="MobiDB-lite"/>
    </source>
</evidence>